<dbReference type="InterPro" id="IPR050109">
    <property type="entry name" value="HTH-type_TetR-like_transc_reg"/>
</dbReference>
<evidence type="ECO:0000256" key="3">
    <source>
        <dbReference type="ARBA" id="ARBA00023163"/>
    </source>
</evidence>
<dbReference type="PANTHER" id="PTHR30055:SF151">
    <property type="entry name" value="TRANSCRIPTIONAL REGULATORY PROTEIN"/>
    <property type="match status" value="1"/>
</dbReference>
<feature type="DNA-binding region" description="H-T-H motif" evidence="4">
    <location>
        <begin position="44"/>
        <end position="63"/>
    </location>
</feature>
<dbReference type="RefSeq" id="WP_355668266.1">
    <property type="nucleotide sequence ID" value="NZ_JBEXRX010000232.1"/>
</dbReference>
<name>A0ABV2VXR3_9ACTN</name>
<evidence type="ECO:0000313" key="6">
    <source>
        <dbReference type="EMBL" id="MEU0156777.1"/>
    </source>
</evidence>
<accession>A0ABV2VXR3</accession>
<dbReference type="InterPro" id="IPR001647">
    <property type="entry name" value="HTH_TetR"/>
</dbReference>
<dbReference type="PANTHER" id="PTHR30055">
    <property type="entry name" value="HTH-TYPE TRANSCRIPTIONAL REGULATOR RUTR"/>
    <property type="match status" value="1"/>
</dbReference>
<dbReference type="SUPFAM" id="SSF46689">
    <property type="entry name" value="Homeodomain-like"/>
    <property type="match status" value="1"/>
</dbReference>
<dbReference type="Pfam" id="PF00440">
    <property type="entry name" value="TetR_N"/>
    <property type="match status" value="1"/>
</dbReference>
<evidence type="ECO:0000256" key="4">
    <source>
        <dbReference type="PROSITE-ProRule" id="PRU00335"/>
    </source>
</evidence>
<keyword evidence="1" id="KW-0805">Transcription regulation</keyword>
<sequence>MRATRQEGDLKSGDRARSKSSLTRTGVLDAAVAIADGEGLDALSIRAIASRLDISHMSVYRFVSSKDELLDLVAIHIMDLFELPQVFETDWKERIVHVMSVWRDLLVAHPSAVQILAYRRVSAGSDGLARLMENVLANLKSADIVGVPAVRAFWEIFTLTFGNTVFELPRSTTGDADDMAAARSLREVAETRGFEIVKDLAEPLTMLDTRASLEDSIRVLLDGIALTSIRQRGLVPPG</sequence>
<dbReference type="EMBL" id="JBEXRX010000232">
    <property type="protein sequence ID" value="MEU0156777.1"/>
    <property type="molecule type" value="Genomic_DNA"/>
</dbReference>
<evidence type="ECO:0000256" key="1">
    <source>
        <dbReference type="ARBA" id="ARBA00023015"/>
    </source>
</evidence>
<keyword evidence="7" id="KW-1185">Reference proteome</keyword>
<keyword evidence="3" id="KW-0804">Transcription</keyword>
<dbReference type="SUPFAM" id="SSF48498">
    <property type="entry name" value="Tetracyclin repressor-like, C-terminal domain"/>
    <property type="match status" value="1"/>
</dbReference>
<protein>
    <submittedName>
        <fullName evidence="6">TetR/AcrR family transcriptional regulator</fullName>
    </submittedName>
</protein>
<keyword evidence="2 4" id="KW-0238">DNA-binding</keyword>
<comment type="caution">
    <text evidence="6">The sequence shown here is derived from an EMBL/GenBank/DDBJ whole genome shotgun (WGS) entry which is preliminary data.</text>
</comment>
<evidence type="ECO:0000313" key="7">
    <source>
        <dbReference type="Proteomes" id="UP001550348"/>
    </source>
</evidence>
<dbReference type="Pfam" id="PF02909">
    <property type="entry name" value="TetR_C_1"/>
    <property type="match status" value="1"/>
</dbReference>
<dbReference type="InterPro" id="IPR009057">
    <property type="entry name" value="Homeodomain-like_sf"/>
</dbReference>
<feature type="domain" description="HTH tetR-type" evidence="5">
    <location>
        <begin position="21"/>
        <end position="81"/>
    </location>
</feature>
<reference evidence="6 7" key="1">
    <citation type="submission" date="2024-06" db="EMBL/GenBank/DDBJ databases">
        <title>The Natural Products Discovery Center: Release of the First 8490 Sequenced Strains for Exploring Actinobacteria Biosynthetic Diversity.</title>
        <authorList>
            <person name="Kalkreuter E."/>
            <person name="Kautsar S.A."/>
            <person name="Yang D."/>
            <person name="Bader C.D."/>
            <person name="Teijaro C.N."/>
            <person name="Fluegel L."/>
            <person name="Davis C.M."/>
            <person name="Simpson J.R."/>
            <person name="Lauterbach L."/>
            <person name="Steele A.D."/>
            <person name="Gui C."/>
            <person name="Meng S."/>
            <person name="Li G."/>
            <person name="Viehrig K."/>
            <person name="Ye F."/>
            <person name="Su P."/>
            <person name="Kiefer A.F."/>
            <person name="Nichols A."/>
            <person name="Cepeda A.J."/>
            <person name="Yan W."/>
            <person name="Fan B."/>
            <person name="Jiang Y."/>
            <person name="Adhikari A."/>
            <person name="Zheng C.-J."/>
            <person name="Schuster L."/>
            <person name="Cowan T.M."/>
            <person name="Smanski M.J."/>
            <person name="Chevrette M.G."/>
            <person name="De Carvalho L.P.S."/>
            <person name="Shen B."/>
        </authorList>
    </citation>
    <scope>NUCLEOTIDE SEQUENCE [LARGE SCALE GENOMIC DNA]</scope>
    <source>
        <strain evidence="6 7">NPDC006286</strain>
    </source>
</reference>
<proteinExistence type="predicted"/>
<evidence type="ECO:0000256" key="2">
    <source>
        <dbReference type="ARBA" id="ARBA00023125"/>
    </source>
</evidence>
<dbReference type="InterPro" id="IPR004111">
    <property type="entry name" value="Repressor_TetR_C"/>
</dbReference>
<dbReference type="Gene3D" id="1.10.357.10">
    <property type="entry name" value="Tetracycline Repressor, domain 2"/>
    <property type="match status" value="1"/>
</dbReference>
<gene>
    <name evidence="6" type="ORF">ABZ071_33910</name>
</gene>
<evidence type="ECO:0000259" key="5">
    <source>
        <dbReference type="PROSITE" id="PS50977"/>
    </source>
</evidence>
<dbReference type="PROSITE" id="PS50977">
    <property type="entry name" value="HTH_TETR_2"/>
    <property type="match status" value="1"/>
</dbReference>
<dbReference type="InterPro" id="IPR036271">
    <property type="entry name" value="Tet_transcr_reg_TetR-rel_C_sf"/>
</dbReference>
<organism evidence="6 7">
    <name type="scientific">Micromonospora fulviviridis</name>
    <dbReference type="NCBI Taxonomy" id="47860"/>
    <lineage>
        <taxon>Bacteria</taxon>
        <taxon>Bacillati</taxon>
        <taxon>Actinomycetota</taxon>
        <taxon>Actinomycetes</taxon>
        <taxon>Micromonosporales</taxon>
        <taxon>Micromonosporaceae</taxon>
        <taxon>Micromonospora</taxon>
    </lineage>
</organism>
<dbReference type="Proteomes" id="UP001550348">
    <property type="component" value="Unassembled WGS sequence"/>
</dbReference>